<accession>W4VBA3</accession>
<comment type="caution">
    <text evidence="1">The sequence shown here is derived from an EMBL/GenBank/DDBJ whole genome shotgun (WGS) entry which is preliminary data.</text>
</comment>
<dbReference type="EMBL" id="BAVR01000055">
    <property type="protein sequence ID" value="GAE90083.1"/>
    <property type="molecule type" value="Genomic_DNA"/>
</dbReference>
<name>W4VBA3_9FIRM</name>
<dbReference type="STRING" id="1294263.JCM21531_3666"/>
<protein>
    <submittedName>
        <fullName evidence="1">Uncharacterized protein</fullName>
    </submittedName>
</protein>
<evidence type="ECO:0000313" key="2">
    <source>
        <dbReference type="Proteomes" id="UP000019109"/>
    </source>
</evidence>
<dbReference type="RefSeq" id="WP_243467680.1">
    <property type="nucleotide sequence ID" value="NZ_BAVR01000055.1"/>
</dbReference>
<keyword evidence="2" id="KW-1185">Reference proteome</keyword>
<dbReference type="AlphaFoldDB" id="W4VBA3"/>
<evidence type="ECO:0000313" key="1">
    <source>
        <dbReference type="EMBL" id="GAE90083.1"/>
    </source>
</evidence>
<reference evidence="1" key="1">
    <citation type="journal article" date="2014" name="Genome Announc.">
        <title>Draft Genome Sequence of Clostridium straminisolvens Strain JCM 21531T, Isolated from a Cellulose-Degrading Bacterial Community.</title>
        <authorList>
            <person name="Yuki M."/>
            <person name="Oshima K."/>
            <person name="Suda W."/>
            <person name="Sakamoto M."/>
            <person name="Kitamura K."/>
            <person name="Iida T."/>
            <person name="Hattori M."/>
            <person name="Ohkuma M."/>
        </authorList>
    </citation>
    <scope>NUCLEOTIDE SEQUENCE [LARGE SCALE GENOMIC DNA]</scope>
    <source>
        <strain evidence="1">JCM 21531</strain>
    </source>
</reference>
<proteinExistence type="predicted"/>
<gene>
    <name evidence="1" type="ORF">JCM21531_3666</name>
</gene>
<sequence length="128" mass="15099">MAKFDRCFEKCNPFVAGRKDYRWWKIASPVHLNNILYQMKIDVPILFNPLVLMAHFKYRHLLVGVYEDKTRNLRYIVCGVPGVYWVDEKPFGKMCRWAQVNGNIPKYGAFGYWLVYINPTTGEILNMS</sequence>
<dbReference type="Proteomes" id="UP000019109">
    <property type="component" value="Unassembled WGS sequence"/>
</dbReference>
<organism evidence="1 2">
    <name type="scientific">Acetivibrio straminisolvens JCM 21531</name>
    <dbReference type="NCBI Taxonomy" id="1294263"/>
    <lineage>
        <taxon>Bacteria</taxon>
        <taxon>Bacillati</taxon>
        <taxon>Bacillota</taxon>
        <taxon>Clostridia</taxon>
        <taxon>Eubacteriales</taxon>
        <taxon>Oscillospiraceae</taxon>
        <taxon>Acetivibrio</taxon>
    </lineage>
</organism>